<evidence type="ECO:0000256" key="1">
    <source>
        <dbReference type="ARBA" id="ARBA00005125"/>
    </source>
</evidence>
<dbReference type="EMBL" id="JANCLU010000003">
    <property type="protein sequence ID" value="MCP8937887.1"/>
    <property type="molecule type" value="Genomic_DNA"/>
</dbReference>
<feature type="domain" description="NAD-dependent epimerase/dehydratase" evidence="3">
    <location>
        <begin position="9"/>
        <end position="223"/>
    </location>
</feature>
<evidence type="ECO:0000256" key="2">
    <source>
        <dbReference type="ARBA" id="ARBA00007637"/>
    </source>
</evidence>
<dbReference type="RefSeq" id="WP_254739285.1">
    <property type="nucleotide sequence ID" value="NZ_JANCLU010000003.1"/>
</dbReference>
<reference evidence="4 5" key="1">
    <citation type="submission" date="2022-07" db="EMBL/GenBank/DDBJ databases">
        <authorList>
            <person name="Li W.-J."/>
            <person name="Deng Q.-Q."/>
        </authorList>
    </citation>
    <scope>NUCLEOTIDE SEQUENCE [LARGE SCALE GENOMIC DNA]</scope>
    <source>
        <strain evidence="4 5">SYSU M60028</strain>
    </source>
</reference>
<dbReference type="Pfam" id="PF01370">
    <property type="entry name" value="Epimerase"/>
    <property type="match status" value="1"/>
</dbReference>
<protein>
    <submittedName>
        <fullName evidence="4">NAD-dependent epimerase/dehydratase</fullName>
    </submittedName>
</protein>
<comment type="pathway">
    <text evidence="1">Bacterial outer membrane biogenesis; LPS O-antigen biosynthesis.</text>
</comment>
<dbReference type="Proteomes" id="UP001205890">
    <property type="component" value="Unassembled WGS sequence"/>
</dbReference>
<keyword evidence="5" id="KW-1185">Reference proteome</keyword>
<proteinExistence type="inferred from homology"/>
<evidence type="ECO:0000313" key="4">
    <source>
        <dbReference type="EMBL" id="MCP8937887.1"/>
    </source>
</evidence>
<dbReference type="Gene3D" id="3.40.50.720">
    <property type="entry name" value="NAD(P)-binding Rossmann-like Domain"/>
    <property type="match status" value="1"/>
</dbReference>
<dbReference type="InterPro" id="IPR001509">
    <property type="entry name" value="Epimerase_deHydtase"/>
</dbReference>
<organism evidence="4 5">
    <name type="scientific">Alsobacter ponti</name>
    <dbReference type="NCBI Taxonomy" id="2962936"/>
    <lineage>
        <taxon>Bacteria</taxon>
        <taxon>Pseudomonadati</taxon>
        <taxon>Pseudomonadota</taxon>
        <taxon>Alphaproteobacteria</taxon>
        <taxon>Hyphomicrobiales</taxon>
        <taxon>Alsobacteraceae</taxon>
        <taxon>Alsobacter</taxon>
    </lineage>
</organism>
<sequence length="303" mass="31652">MTDAPARRVLVTGASGFIGRQALAPLARMGFEVHAAGRRELHAPGVVAHACDLLDAGAARALLRRVCPDAVLHAAWYVEHGKFWTAPENADWREATLALGAAAADAGVRRFVGVGTCVEYDWSDGGATDRREGDALAPSFPYGEAKAASFAGLSRLSAERGLSFAWGRLFHLFGPGEPEARLVPSIVAALREGRPAEIGAGRQVRDFLSSVDAGAALAALCACGVEGAVNVASGEGIAVAALAGEIAEAAGLPDLLRIGARPDRPGEPPRMVADVTRLREEVGFVPGASRARRIRELLEMHGI</sequence>
<dbReference type="PANTHER" id="PTHR43000">
    <property type="entry name" value="DTDP-D-GLUCOSE 4,6-DEHYDRATASE-RELATED"/>
    <property type="match status" value="1"/>
</dbReference>
<accession>A0ABT1L8R8</accession>
<comment type="similarity">
    <text evidence="2">Belongs to the NAD(P)-dependent epimerase/dehydratase family.</text>
</comment>
<evidence type="ECO:0000259" key="3">
    <source>
        <dbReference type="Pfam" id="PF01370"/>
    </source>
</evidence>
<name>A0ABT1L8R8_9HYPH</name>
<gene>
    <name evidence="4" type="ORF">NK718_05115</name>
</gene>
<evidence type="ECO:0000313" key="5">
    <source>
        <dbReference type="Proteomes" id="UP001205890"/>
    </source>
</evidence>
<dbReference type="InterPro" id="IPR036291">
    <property type="entry name" value="NAD(P)-bd_dom_sf"/>
</dbReference>
<dbReference type="SUPFAM" id="SSF51735">
    <property type="entry name" value="NAD(P)-binding Rossmann-fold domains"/>
    <property type="match status" value="1"/>
</dbReference>
<comment type="caution">
    <text evidence="4">The sequence shown here is derived from an EMBL/GenBank/DDBJ whole genome shotgun (WGS) entry which is preliminary data.</text>
</comment>